<dbReference type="AlphaFoldDB" id="A0A238H514"/>
<evidence type="ECO:0000313" key="1">
    <source>
        <dbReference type="EMBL" id="SMG00320.1"/>
    </source>
</evidence>
<accession>A0A238H514</accession>
<dbReference type="Proteomes" id="UP000198460">
    <property type="component" value="Unassembled WGS sequence"/>
</dbReference>
<protein>
    <submittedName>
        <fullName evidence="1">Homology to phage-tail assembly proteins</fullName>
    </submittedName>
</protein>
<sequence length="158" mass="16387">MTWVDPRIWLAVIVAAAMGSATGYFKGHTDGARVTAAAAQKSQLDAVTAARAEEQRRTAAQQEIAEDAAKQRDQARADAVAAASAADSLRKQVAVLVASTRHSASAAGSAPTDDALDLLADVLGRADARAGDLAKIADERGIAGRQCERDYDALTAVK</sequence>
<gene>
    <name evidence="1" type="ORF">BSIN_3390</name>
</gene>
<name>A0A238H514_9BURK</name>
<dbReference type="InterPro" id="IPR019659">
    <property type="entry name" value="DUF2514"/>
</dbReference>
<evidence type="ECO:0000313" key="2">
    <source>
        <dbReference type="Proteomes" id="UP000198460"/>
    </source>
</evidence>
<proteinExistence type="predicted"/>
<organism evidence="1 2">
    <name type="scientific">Burkholderia singularis</name>
    <dbReference type="NCBI Taxonomy" id="1503053"/>
    <lineage>
        <taxon>Bacteria</taxon>
        <taxon>Pseudomonadati</taxon>
        <taxon>Pseudomonadota</taxon>
        <taxon>Betaproteobacteria</taxon>
        <taxon>Burkholderiales</taxon>
        <taxon>Burkholderiaceae</taxon>
        <taxon>Burkholderia</taxon>
        <taxon>pseudomallei group</taxon>
    </lineage>
</organism>
<dbReference type="RefSeq" id="WP_089340562.1">
    <property type="nucleotide sequence ID" value="NZ_FXAN01000053.1"/>
</dbReference>
<dbReference type="EMBL" id="FXAN01000053">
    <property type="protein sequence ID" value="SMG00320.1"/>
    <property type="molecule type" value="Genomic_DNA"/>
</dbReference>
<dbReference type="Pfam" id="PF10721">
    <property type="entry name" value="DUF2514"/>
    <property type="match status" value="1"/>
</dbReference>
<reference evidence="1 2" key="1">
    <citation type="submission" date="2017-04" db="EMBL/GenBank/DDBJ databases">
        <authorList>
            <person name="Afonso C.L."/>
            <person name="Miller P.J."/>
            <person name="Scott M.A."/>
            <person name="Spackman E."/>
            <person name="Goraichik I."/>
            <person name="Dimitrov K.M."/>
            <person name="Suarez D.L."/>
            <person name="Swayne D.E."/>
        </authorList>
    </citation>
    <scope>NUCLEOTIDE SEQUENCE [LARGE SCALE GENOMIC DNA]</scope>
    <source>
        <strain evidence="1">LMG 28154</strain>
    </source>
</reference>